<feature type="transmembrane region" description="Helical" evidence="1">
    <location>
        <begin position="52"/>
        <end position="80"/>
    </location>
</feature>
<evidence type="ECO:0000256" key="2">
    <source>
        <dbReference type="SAM" id="SignalP"/>
    </source>
</evidence>
<keyword evidence="1" id="KW-0472">Membrane</keyword>
<accession>A0ABV1C9V2</accession>
<evidence type="ECO:0000313" key="3">
    <source>
        <dbReference type="EMBL" id="MEQ2397491.1"/>
    </source>
</evidence>
<keyword evidence="1" id="KW-1133">Transmembrane helix</keyword>
<dbReference type="Proteomes" id="UP001462554">
    <property type="component" value="Unassembled WGS sequence"/>
</dbReference>
<comment type="caution">
    <text evidence="3">The sequence shown here is derived from an EMBL/GenBank/DDBJ whole genome shotgun (WGS) entry which is preliminary data.</text>
</comment>
<dbReference type="EMBL" id="JBBMFR010000007">
    <property type="protein sequence ID" value="MEQ2397491.1"/>
    <property type="molecule type" value="Genomic_DNA"/>
</dbReference>
<protein>
    <submittedName>
        <fullName evidence="3">Uncharacterized protein</fullName>
    </submittedName>
</protein>
<evidence type="ECO:0000256" key="1">
    <source>
        <dbReference type="SAM" id="Phobius"/>
    </source>
</evidence>
<evidence type="ECO:0000313" key="4">
    <source>
        <dbReference type="Proteomes" id="UP001462554"/>
    </source>
</evidence>
<feature type="transmembrane region" description="Helical" evidence="1">
    <location>
        <begin position="25"/>
        <end position="45"/>
    </location>
</feature>
<keyword evidence="1" id="KW-0812">Transmembrane</keyword>
<keyword evidence="2" id="KW-0732">Signal</keyword>
<feature type="chain" id="PRO_5046238887" evidence="2">
    <location>
        <begin position="21"/>
        <end position="203"/>
    </location>
</feature>
<sequence length="203" mass="22596">MACASFACLAQASFASQQYAQDSAPYLWMILCALVAISSGLILLSRNSHPQAVFWTACLLVVVLPFDSLIVLMALTPLLARRQDVKMTLRSVLTAAAATIWSQVRDALQSAELTRDSLLRLIGDVRATGMRIDTWIDIQQLGQLDDSISMIAYRVVQEGLTMKRFVKCFFELLTQIIVKVRKCKVQRVCFCTFSLRVRGATPS</sequence>
<proteinExistence type="predicted"/>
<gene>
    <name evidence="3" type="ORF">WMO36_06390</name>
</gene>
<reference evidence="3 4" key="1">
    <citation type="submission" date="2024-03" db="EMBL/GenBank/DDBJ databases">
        <title>Human intestinal bacterial collection.</title>
        <authorList>
            <person name="Pauvert C."/>
            <person name="Hitch T.C.A."/>
            <person name="Clavel T."/>
        </authorList>
    </citation>
    <scope>NUCLEOTIDE SEQUENCE [LARGE SCALE GENOMIC DNA]</scope>
    <source>
        <strain evidence="3 4">CLA-AA-H311</strain>
    </source>
</reference>
<organism evidence="3 4">
    <name type="scientific">Bifidobacterium hominis</name>
    <dbReference type="NCBI Taxonomy" id="3133177"/>
    <lineage>
        <taxon>Bacteria</taxon>
        <taxon>Bacillati</taxon>
        <taxon>Actinomycetota</taxon>
        <taxon>Actinomycetes</taxon>
        <taxon>Bifidobacteriales</taxon>
        <taxon>Bifidobacteriaceae</taxon>
        <taxon>Bifidobacterium</taxon>
    </lineage>
</organism>
<name>A0ABV1C9V2_9BIFI</name>
<keyword evidence="4" id="KW-1185">Reference proteome</keyword>
<feature type="signal peptide" evidence="2">
    <location>
        <begin position="1"/>
        <end position="20"/>
    </location>
</feature>